<reference evidence="7 8" key="1">
    <citation type="submission" date="2019-02" db="EMBL/GenBank/DDBJ databases">
        <title>Deep-cultivation of Planctomycetes and their phenomic and genomic characterization uncovers novel biology.</title>
        <authorList>
            <person name="Wiegand S."/>
            <person name="Jogler M."/>
            <person name="Boedeker C."/>
            <person name="Pinto D."/>
            <person name="Vollmers J."/>
            <person name="Rivas-Marin E."/>
            <person name="Kohn T."/>
            <person name="Peeters S.H."/>
            <person name="Heuer A."/>
            <person name="Rast P."/>
            <person name="Oberbeckmann S."/>
            <person name="Bunk B."/>
            <person name="Jeske O."/>
            <person name="Meyerdierks A."/>
            <person name="Storesund J.E."/>
            <person name="Kallscheuer N."/>
            <person name="Luecker S."/>
            <person name="Lage O.M."/>
            <person name="Pohl T."/>
            <person name="Merkel B.J."/>
            <person name="Hornburger P."/>
            <person name="Mueller R.-W."/>
            <person name="Bruemmer F."/>
            <person name="Labrenz M."/>
            <person name="Spormann A.M."/>
            <person name="Op den Camp H."/>
            <person name="Overmann J."/>
            <person name="Amann R."/>
            <person name="Jetten M.S.M."/>
            <person name="Mascher T."/>
            <person name="Medema M.H."/>
            <person name="Devos D.P."/>
            <person name="Kaster A.-K."/>
            <person name="Ovreas L."/>
            <person name="Rohde M."/>
            <person name="Galperin M.Y."/>
            <person name="Jogler C."/>
        </authorList>
    </citation>
    <scope>NUCLEOTIDE SEQUENCE [LARGE SCALE GENOMIC DNA]</scope>
    <source>
        <strain evidence="7 8">CA12</strain>
    </source>
</reference>
<gene>
    <name evidence="7" type="primary">atsA_41</name>
    <name evidence="7" type="ORF">CA12_43000</name>
</gene>
<dbReference type="InterPro" id="IPR050738">
    <property type="entry name" value="Sulfatase"/>
</dbReference>
<dbReference type="Gene3D" id="3.30.1120.10">
    <property type="match status" value="1"/>
</dbReference>
<dbReference type="PANTHER" id="PTHR42693:SF53">
    <property type="entry name" value="ENDO-4-O-SULFATASE"/>
    <property type="match status" value="1"/>
</dbReference>
<dbReference type="KEGG" id="acaf:CA12_43000"/>
<dbReference type="InterPro" id="IPR024607">
    <property type="entry name" value="Sulfatase_CS"/>
</dbReference>
<keyword evidence="2" id="KW-0479">Metal-binding</keyword>
<evidence type="ECO:0000259" key="6">
    <source>
        <dbReference type="Pfam" id="PF00884"/>
    </source>
</evidence>
<dbReference type="PROSITE" id="PS00149">
    <property type="entry name" value="SULFATASE_2"/>
    <property type="match status" value="1"/>
</dbReference>
<keyword evidence="4" id="KW-0106">Calcium</keyword>
<dbReference type="SUPFAM" id="SSF53649">
    <property type="entry name" value="Alkaline phosphatase-like"/>
    <property type="match status" value="1"/>
</dbReference>
<dbReference type="AlphaFoldDB" id="A0A517PFM0"/>
<evidence type="ECO:0000256" key="1">
    <source>
        <dbReference type="ARBA" id="ARBA00008779"/>
    </source>
</evidence>
<feature type="signal peptide" evidence="5">
    <location>
        <begin position="1"/>
        <end position="20"/>
    </location>
</feature>
<feature type="chain" id="PRO_5022021550" evidence="5">
    <location>
        <begin position="21"/>
        <end position="499"/>
    </location>
</feature>
<proteinExistence type="inferred from homology"/>
<dbReference type="RefSeq" id="WP_207622066.1">
    <property type="nucleotide sequence ID" value="NZ_CP036265.1"/>
</dbReference>
<dbReference type="InterPro" id="IPR017850">
    <property type="entry name" value="Alkaline_phosphatase_core_sf"/>
</dbReference>
<accession>A0A517PFM0</accession>
<dbReference type="EMBL" id="CP036265">
    <property type="protein sequence ID" value="QDT18159.1"/>
    <property type="molecule type" value="Genomic_DNA"/>
</dbReference>
<dbReference type="PANTHER" id="PTHR42693">
    <property type="entry name" value="ARYLSULFATASE FAMILY MEMBER"/>
    <property type="match status" value="1"/>
</dbReference>
<dbReference type="Pfam" id="PF00884">
    <property type="entry name" value="Sulfatase"/>
    <property type="match status" value="1"/>
</dbReference>
<name>A0A517PFM0_9PLAN</name>
<evidence type="ECO:0000256" key="2">
    <source>
        <dbReference type="ARBA" id="ARBA00022723"/>
    </source>
</evidence>
<keyword evidence="5" id="KW-0732">Signal</keyword>
<keyword evidence="3 7" id="KW-0378">Hydrolase</keyword>
<dbReference type="Proteomes" id="UP000318741">
    <property type="component" value="Chromosome"/>
</dbReference>
<dbReference type="EC" id="3.1.6.1" evidence="7"/>
<dbReference type="GO" id="GO:0046872">
    <property type="term" value="F:metal ion binding"/>
    <property type="evidence" value="ECO:0007669"/>
    <property type="project" value="UniProtKB-KW"/>
</dbReference>
<feature type="domain" description="Sulfatase N-terminal" evidence="6">
    <location>
        <begin position="31"/>
        <end position="393"/>
    </location>
</feature>
<keyword evidence="8" id="KW-1185">Reference proteome</keyword>
<evidence type="ECO:0000256" key="3">
    <source>
        <dbReference type="ARBA" id="ARBA00022801"/>
    </source>
</evidence>
<dbReference type="InterPro" id="IPR000917">
    <property type="entry name" value="Sulfatase_N"/>
</dbReference>
<evidence type="ECO:0000256" key="5">
    <source>
        <dbReference type="SAM" id="SignalP"/>
    </source>
</evidence>
<organism evidence="7 8">
    <name type="scientific">Alienimonas californiensis</name>
    <dbReference type="NCBI Taxonomy" id="2527989"/>
    <lineage>
        <taxon>Bacteria</taxon>
        <taxon>Pseudomonadati</taxon>
        <taxon>Planctomycetota</taxon>
        <taxon>Planctomycetia</taxon>
        <taxon>Planctomycetales</taxon>
        <taxon>Planctomycetaceae</taxon>
        <taxon>Alienimonas</taxon>
    </lineage>
</organism>
<comment type="similarity">
    <text evidence="1">Belongs to the sulfatase family.</text>
</comment>
<protein>
    <submittedName>
        <fullName evidence="7">Arylsulfatase</fullName>
        <ecNumber evidence="7">3.1.6.1</ecNumber>
    </submittedName>
</protein>
<evidence type="ECO:0000256" key="4">
    <source>
        <dbReference type="ARBA" id="ARBA00022837"/>
    </source>
</evidence>
<evidence type="ECO:0000313" key="7">
    <source>
        <dbReference type="EMBL" id="QDT18159.1"/>
    </source>
</evidence>
<evidence type="ECO:0000313" key="8">
    <source>
        <dbReference type="Proteomes" id="UP000318741"/>
    </source>
</evidence>
<sequence length="499" mass="53794" precursor="true">MIRPPFALCALLLVAGPLAAAESDAAQAPRPNVVLLIADDLGWGECGFQHGPGTQSVAEGGVGAVPTPHLDALAADGVRFTQGYVTASYCSPSRAGLLTGVIQTRFGHELNPVGAANEHPNAGLPVGRKTLADHLQSQGYATALIGKWHLGSHPTAHPLRRGFERFWGFLHEGHTYADPFAGPPVVSFLRRKTLPDGRTDGAWQSPNGRLFLHTGAPIAEPPYDANNPVLADGTPVTPEGYFTHVLTREADRFLDDATGRPFFLCLSYSAVHSPMQALPGDYAAFAEFADPQRRVFGGMLKALDESVGALRGSLERRGLSENTLVLFVSDNGGPTAELTSTNLPLRDGKGSLYEGGIRVPMLASWPGVFPAGVDFEEPMWSLDFTATALAAAGGKVPREWDGMDLRPALTVPEGVTPVESPIPYRPLYWRMGGKAALRVGALKLVRPRDGADWELYHLAQDPGESRDISGEQPEFYERLIREWDEVNAEMVPPRDFKSP</sequence>
<dbReference type="GO" id="GO:0004065">
    <property type="term" value="F:arylsulfatase activity"/>
    <property type="evidence" value="ECO:0007669"/>
    <property type="project" value="UniProtKB-EC"/>
</dbReference>
<dbReference type="Gene3D" id="3.40.720.10">
    <property type="entry name" value="Alkaline Phosphatase, subunit A"/>
    <property type="match status" value="1"/>
</dbReference>